<dbReference type="InterPro" id="IPR036388">
    <property type="entry name" value="WH-like_DNA-bd_sf"/>
</dbReference>
<reference evidence="1 2" key="1">
    <citation type="submission" date="2023-09" db="EMBL/GenBank/DDBJ databases">
        <authorList>
            <person name="Rey-Velasco X."/>
        </authorList>
    </citation>
    <scope>NUCLEOTIDE SEQUENCE [LARGE SCALE GENOMIC DNA]</scope>
    <source>
        <strain evidence="1 2">F117</strain>
    </source>
</reference>
<organism evidence="1 2">
    <name type="scientific">Autumnicola musiva</name>
    <dbReference type="NCBI Taxonomy" id="3075589"/>
    <lineage>
        <taxon>Bacteria</taxon>
        <taxon>Pseudomonadati</taxon>
        <taxon>Bacteroidota</taxon>
        <taxon>Flavobacteriia</taxon>
        <taxon>Flavobacteriales</taxon>
        <taxon>Flavobacteriaceae</taxon>
        <taxon>Autumnicola</taxon>
    </lineage>
</organism>
<dbReference type="RefSeq" id="WP_311502922.1">
    <property type="nucleotide sequence ID" value="NZ_JAVRHK010000004.1"/>
</dbReference>
<gene>
    <name evidence="1" type="ORF">RM539_08330</name>
</gene>
<sequence>MNLTNKEIAPLLNISVWGVETARYRIRKNLDVQENNFLEFLENLSEPAVERTN</sequence>
<name>A0ABU3D4X6_9FLAO</name>
<evidence type="ECO:0000313" key="1">
    <source>
        <dbReference type="EMBL" id="MDT0676585.1"/>
    </source>
</evidence>
<keyword evidence="2" id="KW-1185">Reference proteome</keyword>
<dbReference type="SUPFAM" id="SSF46894">
    <property type="entry name" value="C-terminal effector domain of the bipartite response regulators"/>
    <property type="match status" value="1"/>
</dbReference>
<accession>A0ABU3D4X6</accession>
<protein>
    <submittedName>
        <fullName evidence="1">Uncharacterized protein</fullName>
    </submittedName>
</protein>
<dbReference type="EMBL" id="JAVRHK010000004">
    <property type="protein sequence ID" value="MDT0676585.1"/>
    <property type="molecule type" value="Genomic_DNA"/>
</dbReference>
<evidence type="ECO:0000313" key="2">
    <source>
        <dbReference type="Proteomes" id="UP001262582"/>
    </source>
</evidence>
<dbReference type="InterPro" id="IPR016032">
    <property type="entry name" value="Sig_transdc_resp-reg_C-effctor"/>
</dbReference>
<dbReference type="Gene3D" id="1.10.10.10">
    <property type="entry name" value="Winged helix-like DNA-binding domain superfamily/Winged helix DNA-binding domain"/>
    <property type="match status" value="1"/>
</dbReference>
<comment type="caution">
    <text evidence="1">The sequence shown here is derived from an EMBL/GenBank/DDBJ whole genome shotgun (WGS) entry which is preliminary data.</text>
</comment>
<dbReference type="Proteomes" id="UP001262582">
    <property type="component" value="Unassembled WGS sequence"/>
</dbReference>
<proteinExistence type="predicted"/>